<dbReference type="AlphaFoldDB" id="A0A5C3LN12"/>
<evidence type="ECO:0000256" key="1">
    <source>
        <dbReference type="SAM" id="Phobius"/>
    </source>
</evidence>
<feature type="transmembrane region" description="Helical" evidence="1">
    <location>
        <begin position="87"/>
        <end position="107"/>
    </location>
</feature>
<reference evidence="2 3" key="1">
    <citation type="journal article" date="2019" name="Nat. Ecol. Evol.">
        <title>Megaphylogeny resolves global patterns of mushroom evolution.</title>
        <authorList>
            <person name="Varga T."/>
            <person name="Krizsan K."/>
            <person name="Foldi C."/>
            <person name="Dima B."/>
            <person name="Sanchez-Garcia M."/>
            <person name="Sanchez-Ramirez S."/>
            <person name="Szollosi G.J."/>
            <person name="Szarkandi J.G."/>
            <person name="Papp V."/>
            <person name="Albert L."/>
            <person name="Andreopoulos W."/>
            <person name="Angelini C."/>
            <person name="Antonin V."/>
            <person name="Barry K.W."/>
            <person name="Bougher N.L."/>
            <person name="Buchanan P."/>
            <person name="Buyck B."/>
            <person name="Bense V."/>
            <person name="Catcheside P."/>
            <person name="Chovatia M."/>
            <person name="Cooper J."/>
            <person name="Damon W."/>
            <person name="Desjardin D."/>
            <person name="Finy P."/>
            <person name="Geml J."/>
            <person name="Haridas S."/>
            <person name="Hughes K."/>
            <person name="Justo A."/>
            <person name="Karasinski D."/>
            <person name="Kautmanova I."/>
            <person name="Kiss B."/>
            <person name="Kocsube S."/>
            <person name="Kotiranta H."/>
            <person name="LaButti K.M."/>
            <person name="Lechner B.E."/>
            <person name="Liimatainen K."/>
            <person name="Lipzen A."/>
            <person name="Lukacs Z."/>
            <person name="Mihaltcheva S."/>
            <person name="Morgado L.N."/>
            <person name="Niskanen T."/>
            <person name="Noordeloos M.E."/>
            <person name="Ohm R.A."/>
            <person name="Ortiz-Santana B."/>
            <person name="Ovrebo C."/>
            <person name="Racz N."/>
            <person name="Riley R."/>
            <person name="Savchenko A."/>
            <person name="Shiryaev A."/>
            <person name="Soop K."/>
            <person name="Spirin V."/>
            <person name="Szebenyi C."/>
            <person name="Tomsovsky M."/>
            <person name="Tulloss R.E."/>
            <person name="Uehling J."/>
            <person name="Grigoriev I.V."/>
            <person name="Vagvolgyi C."/>
            <person name="Papp T."/>
            <person name="Martin F.M."/>
            <person name="Miettinen O."/>
            <person name="Hibbett D.S."/>
            <person name="Nagy L.G."/>
        </authorList>
    </citation>
    <scope>NUCLEOTIDE SEQUENCE [LARGE SCALE GENOMIC DNA]</scope>
    <source>
        <strain evidence="2 3">CBS 166.37</strain>
    </source>
</reference>
<keyword evidence="3" id="KW-1185">Reference proteome</keyword>
<keyword evidence="1" id="KW-1133">Transmembrane helix</keyword>
<protein>
    <submittedName>
        <fullName evidence="2">Uncharacterized protein</fullName>
    </submittedName>
</protein>
<sequence length="240" mass="25723">MLGIKPHVLDTGAKGAAKRMVQSPVARKTETEVMPEMKTLVVHSAAALAIAPIVRSATMAAALAVAITLRSAAVLIAALVVHPAAVLIAALVVHPAAILTVALALVVETEPSFVWARDDEAMSVSIEKARLRVLVVATGRRLTIVLSSRVPSLFIVLRLAVVLLLVDVEGHTGPHICWRRGHMRQRRGVEVGFKRVYEARGVCAKHGDGCKMHNQTKSCLALRDAMSHGWFSALCILHAI</sequence>
<feature type="transmembrane region" description="Helical" evidence="1">
    <location>
        <begin position="61"/>
        <end position="81"/>
    </location>
</feature>
<dbReference type="EMBL" id="ML213636">
    <property type="protein sequence ID" value="TFK34102.1"/>
    <property type="molecule type" value="Genomic_DNA"/>
</dbReference>
<keyword evidence="1" id="KW-0812">Transmembrane</keyword>
<organism evidence="2 3">
    <name type="scientific">Crucibulum laeve</name>
    <dbReference type="NCBI Taxonomy" id="68775"/>
    <lineage>
        <taxon>Eukaryota</taxon>
        <taxon>Fungi</taxon>
        <taxon>Dikarya</taxon>
        <taxon>Basidiomycota</taxon>
        <taxon>Agaricomycotina</taxon>
        <taxon>Agaricomycetes</taxon>
        <taxon>Agaricomycetidae</taxon>
        <taxon>Agaricales</taxon>
        <taxon>Agaricineae</taxon>
        <taxon>Nidulariaceae</taxon>
        <taxon>Crucibulum</taxon>
    </lineage>
</organism>
<evidence type="ECO:0000313" key="2">
    <source>
        <dbReference type="EMBL" id="TFK34102.1"/>
    </source>
</evidence>
<keyword evidence="1" id="KW-0472">Membrane</keyword>
<gene>
    <name evidence="2" type="ORF">BDQ12DRAFT_669664</name>
</gene>
<proteinExistence type="predicted"/>
<dbReference type="Proteomes" id="UP000308652">
    <property type="component" value="Unassembled WGS sequence"/>
</dbReference>
<name>A0A5C3LN12_9AGAR</name>
<evidence type="ECO:0000313" key="3">
    <source>
        <dbReference type="Proteomes" id="UP000308652"/>
    </source>
</evidence>
<accession>A0A5C3LN12</accession>